<name>A0A0V1C714_TRIBR</name>
<gene>
    <name evidence="1" type="ORF">T03_14379</name>
</gene>
<accession>A0A0V1C714</accession>
<evidence type="ECO:0000313" key="2">
    <source>
        <dbReference type="Proteomes" id="UP000054653"/>
    </source>
</evidence>
<organism evidence="1 2">
    <name type="scientific">Trichinella britovi</name>
    <name type="common">Parasitic roundworm</name>
    <dbReference type="NCBI Taxonomy" id="45882"/>
    <lineage>
        <taxon>Eukaryota</taxon>
        <taxon>Metazoa</taxon>
        <taxon>Ecdysozoa</taxon>
        <taxon>Nematoda</taxon>
        <taxon>Enoplea</taxon>
        <taxon>Dorylaimia</taxon>
        <taxon>Trichinellida</taxon>
        <taxon>Trichinellidae</taxon>
        <taxon>Trichinella</taxon>
    </lineage>
</organism>
<reference evidence="1 2" key="1">
    <citation type="submission" date="2015-01" db="EMBL/GenBank/DDBJ databases">
        <title>Evolution of Trichinella species and genotypes.</title>
        <authorList>
            <person name="Korhonen P.K."/>
            <person name="Edoardo P."/>
            <person name="Giuseppe L.R."/>
            <person name="Gasser R.B."/>
        </authorList>
    </citation>
    <scope>NUCLEOTIDE SEQUENCE [LARGE SCALE GENOMIC DNA]</scope>
    <source>
        <strain evidence="1">ISS120</strain>
    </source>
</reference>
<evidence type="ECO:0000313" key="1">
    <source>
        <dbReference type="EMBL" id="KRY44856.1"/>
    </source>
</evidence>
<sequence>MWRYTLNQGAFRRKLTIYRLKCENWFLIWVYLNGVLCTDRDGLQSFSPLIDERCFGIRSTLHCEIGEFLK</sequence>
<dbReference type="AlphaFoldDB" id="A0A0V1C714"/>
<proteinExistence type="predicted"/>
<dbReference type="EMBL" id="JYDI01000465">
    <property type="protein sequence ID" value="KRY44856.1"/>
    <property type="molecule type" value="Genomic_DNA"/>
</dbReference>
<keyword evidence="2" id="KW-1185">Reference proteome</keyword>
<comment type="caution">
    <text evidence="1">The sequence shown here is derived from an EMBL/GenBank/DDBJ whole genome shotgun (WGS) entry which is preliminary data.</text>
</comment>
<protein>
    <submittedName>
        <fullName evidence="1">Uncharacterized protein</fullName>
    </submittedName>
</protein>
<dbReference type="Proteomes" id="UP000054653">
    <property type="component" value="Unassembled WGS sequence"/>
</dbReference>